<accession>A0AA36EH61</accession>
<sequence length="408" mass="45467">MSEMVGLRSRVGVELVPSPDITVQRKEITVRQHPGMVPRTKLQRSNRQVELSDWLHVFRGISPRKKRLRQMELSDWLHVFRGISPRKKRLRVPTVEDFRPLQEQFCFLSEHGVMIPAKGSSIYDYPRGKVGVPFPLFEAGLCMLTSDFFDMIVHHYDFSIDELTPSVVNKIVGFELICWSLGAEAEISLEMALCVHYRGKLCHWEVDLLKTLLPPISEKHMQELVGLLPTERGNVGYNRPASSSQPGVGATFPAHSLVFVSTDILVVGQAGISTTPIRRKRSVRVVLSSNEETEYFDVSLRPHKRRNTMSIPKFLGGIGDVLGDGFSVLGRKEIVVVLSSSKTSPSSFIDSLMAYLGACSVLRGALGVSGGSPPSDIPYMVEKMRTASHPLVSEAYVPGWAVTKYSLF</sequence>
<dbReference type="AlphaFoldDB" id="A0AA36EH61"/>
<name>A0AA36EH61_LACSI</name>
<evidence type="ECO:0000313" key="2">
    <source>
        <dbReference type="Proteomes" id="UP001177003"/>
    </source>
</evidence>
<proteinExistence type="predicted"/>
<organism evidence="1 2">
    <name type="scientific">Lactuca saligna</name>
    <name type="common">Willowleaf lettuce</name>
    <dbReference type="NCBI Taxonomy" id="75948"/>
    <lineage>
        <taxon>Eukaryota</taxon>
        <taxon>Viridiplantae</taxon>
        <taxon>Streptophyta</taxon>
        <taxon>Embryophyta</taxon>
        <taxon>Tracheophyta</taxon>
        <taxon>Spermatophyta</taxon>
        <taxon>Magnoliopsida</taxon>
        <taxon>eudicotyledons</taxon>
        <taxon>Gunneridae</taxon>
        <taxon>Pentapetalae</taxon>
        <taxon>asterids</taxon>
        <taxon>campanulids</taxon>
        <taxon>Asterales</taxon>
        <taxon>Asteraceae</taxon>
        <taxon>Cichorioideae</taxon>
        <taxon>Cichorieae</taxon>
        <taxon>Lactucinae</taxon>
        <taxon>Lactuca</taxon>
    </lineage>
</organism>
<dbReference type="Proteomes" id="UP001177003">
    <property type="component" value="Chromosome 8"/>
</dbReference>
<dbReference type="EMBL" id="OX465084">
    <property type="protein sequence ID" value="CAI9296456.1"/>
    <property type="molecule type" value="Genomic_DNA"/>
</dbReference>
<evidence type="ECO:0000313" key="1">
    <source>
        <dbReference type="EMBL" id="CAI9296456.1"/>
    </source>
</evidence>
<gene>
    <name evidence="1" type="ORF">LSALG_LOCUS35321</name>
</gene>
<keyword evidence="2" id="KW-1185">Reference proteome</keyword>
<protein>
    <submittedName>
        <fullName evidence="1">Uncharacterized protein</fullName>
    </submittedName>
</protein>
<reference evidence="1" key="1">
    <citation type="submission" date="2023-04" db="EMBL/GenBank/DDBJ databases">
        <authorList>
            <person name="Vijverberg K."/>
            <person name="Xiong W."/>
            <person name="Schranz E."/>
        </authorList>
    </citation>
    <scope>NUCLEOTIDE SEQUENCE</scope>
</reference>